<gene>
    <name evidence="1" type="ORF">FDG2_5280</name>
</gene>
<evidence type="ECO:0000313" key="1">
    <source>
        <dbReference type="EMBL" id="SBW27333.1"/>
    </source>
</evidence>
<dbReference type="Proteomes" id="UP000199013">
    <property type="component" value="Unassembled WGS sequence"/>
</dbReference>
<sequence>MSGLPVWAPFVLAVLAASGDPVVSRDQVDEAAVYGLPTYPYRMAPDTRSA</sequence>
<protein>
    <submittedName>
        <fullName evidence="1">Uncharacterized protein</fullName>
    </submittedName>
</protein>
<proteinExistence type="predicted"/>
<evidence type="ECO:0000313" key="2">
    <source>
        <dbReference type="Proteomes" id="UP000199013"/>
    </source>
</evidence>
<dbReference type="AlphaFoldDB" id="A0A1C3PBY2"/>
<dbReference type="EMBL" id="FLUV01002205">
    <property type="protein sequence ID" value="SBW27333.1"/>
    <property type="molecule type" value="Genomic_DNA"/>
</dbReference>
<organism evidence="1 2">
    <name type="scientific">Candidatus Protofrankia californiensis</name>
    <dbReference type="NCBI Taxonomy" id="1839754"/>
    <lineage>
        <taxon>Bacteria</taxon>
        <taxon>Bacillati</taxon>
        <taxon>Actinomycetota</taxon>
        <taxon>Actinomycetes</taxon>
        <taxon>Frankiales</taxon>
        <taxon>Frankiaceae</taxon>
        <taxon>Protofrankia</taxon>
    </lineage>
</organism>
<accession>A0A1C3PBY2</accession>
<keyword evidence="2" id="KW-1185">Reference proteome</keyword>
<name>A0A1C3PBY2_9ACTN</name>
<reference evidence="2" key="1">
    <citation type="submission" date="2016-02" db="EMBL/GenBank/DDBJ databases">
        <authorList>
            <person name="Wibberg D."/>
        </authorList>
    </citation>
    <scope>NUCLEOTIDE SEQUENCE [LARGE SCALE GENOMIC DNA]</scope>
</reference>